<feature type="transmembrane region" description="Helical" evidence="1">
    <location>
        <begin position="57"/>
        <end position="79"/>
    </location>
</feature>
<organism evidence="2 3">
    <name type="scientific">Nicotiana attenuata</name>
    <name type="common">Coyote tobacco</name>
    <dbReference type="NCBI Taxonomy" id="49451"/>
    <lineage>
        <taxon>Eukaryota</taxon>
        <taxon>Viridiplantae</taxon>
        <taxon>Streptophyta</taxon>
        <taxon>Embryophyta</taxon>
        <taxon>Tracheophyta</taxon>
        <taxon>Spermatophyta</taxon>
        <taxon>Magnoliopsida</taxon>
        <taxon>eudicotyledons</taxon>
        <taxon>Gunneridae</taxon>
        <taxon>Pentapetalae</taxon>
        <taxon>asterids</taxon>
        <taxon>lamiids</taxon>
        <taxon>Solanales</taxon>
        <taxon>Solanaceae</taxon>
        <taxon>Nicotianoideae</taxon>
        <taxon>Nicotianeae</taxon>
        <taxon>Nicotiana</taxon>
    </lineage>
</organism>
<name>A0A314L1G9_NICAT</name>
<evidence type="ECO:0000313" key="2">
    <source>
        <dbReference type="EMBL" id="OIT35325.1"/>
    </source>
</evidence>
<dbReference type="Proteomes" id="UP000187609">
    <property type="component" value="Unassembled WGS sequence"/>
</dbReference>
<comment type="caution">
    <text evidence="2">The sequence shown here is derived from an EMBL/GenBank/DDBJ whole genome shotgun (WGS) entry which is preliminary data.</text>
</comment>
<dbReference type="AlphaFoldDB" id="A0A314L1G9"/>
<protein>
    <submittedName>
        <fullName evidence="2">Uncharacterized protein</fullName>
    </submittedName>
</protein>
<sequence>MSFCFLLHPCTYSIISFSVPTFFLPHTHPLVGLFSPWCFIVIHPIQDLNDFTKNTKILFSLRVISSHLMYPFWSFFVVVSFHVQRRRQSVIESVF</sequence>
<dbReference type="Gramene" id="OIT35325">
    <property type="protein sequence ID" value="OIT35325"/>
    <property type="gene ID" value="A4A49_22875"/>
</dbReference>
<evidence type="ECO:0000256" key="1">
    <source>
        <dbReference type="SAM" id="Phobius"/>
    </source>
</evidence>
<evidence type="ECO:0000313" key="3">
    <source>
        <dbReference type="Proteomes" id="UP000187609"/>
    </source>
</evidence>
<dbReference type="EMBL" id="MJEQ01000577">
    <property type="protein sequence ID" value="OIT35325.1"/>
    <property type="molecule type" value="Genomic_DNA"/>
</dbReference>
<keyword evidence="1" id="KW-1133">Transmembrane helix</keyword>
<accession>A0A314L1G9</accession>
<gene>
    <name evidence="2" type="ORF">A4A49_22875</name>
</gene>
<keyword evidence="3" id="KW-1185">Reference proteome</keyword>
<keyword evidence="1" id="KW-0812">Transmembrane</keyword>
<keyword evidence="1" id="KW-0472">Membrane</keyword>
<reference evidence="2" key="1">
    <citation type="submission" date="2016-11" db="EMBL/GenBank/DDBJ databases">
        <title>The genome of Nicotiana attenuata.</title>
        <authorList>
            <person name="Xu S."/>
            <person name="Brockmoeller T."/>
            <person name="Gaquerel E."/>
            <person name="Navarro A."/>
            <person name="Kuhl H."/>
            <person name="Gase K."/>
            <person name="Ling Z."/>
            <person name="Zhou W."/>
            <person name="Kreitzer C."/>
            <person name="Stanke M."/>
            <person name="Tang H."/>
            <person name="Lyons E."/>
            <person name="Pandey P."/>
            <person name="Pandey S.P."/>
            <person name="Timmermann B."/>
            <person name="Baldwin I.T."/>
        </authorList>
    </citation>
    <scope>NUCLEOTIDE SEQUENCE [LARGE SCALE GENOMIC DNA]</scope>
    <source>
        <strain evidence="2">UT</strain>
    </source>
</reference>
<proteinExistence type="predicted"/>